<dbReference type="OrthoDB" id="7278099at2"/>
<feature type="transmembrane region" description="Helical" evidence="1">
    <location>
        <begin position="20"/>
        <end position="37"/>
    </location>
</feature>
<keyword evidence="1" id="KW-0812">Transmembrane</keyword>
<reference evidence="2 3" key="1">
    <citation type="submission" date="2019-07" db="EMBL/GenBank/DDBJ databases">
        <title>Whole genome shotgun sequence of Acetobacter nitrogenifigens NBRC 105050.</title>
        <authorList>
            <person name="Hosoyama A."/>
            <person name="Uohara A."/>
            <person name="Ohji S."/>
            <person name="Ichikawa N."/>
        </authorList>
    </citation>
    <scope>NUCLEOTIDE SEQUENCE [LARGE SCALE GENOMIC DNA]</scope>
    <source>
        <strain evidence="2 3">NBRC 105050</strain>
    </source>
</reference>
<name>A0A511XAW2_9PROT</name>
<dbReference type="RefSeq" id="WP_026397527.1">
    <property type="nucleotide sequence ID" value="NZ_AUBI01000004.1"/>
</dbReference>
<organism evidence="2 3">
    <name type="scientific">Acetobacter nitrogenifigens DSM 23921 = NBRC 105050</name>
    <dbReference type="NCBI Taxonomy" id="1120919"/>
    <lineage>
        <taxon>Bacteria</taxon>
        <taxon>Pseudomonadati</taxon>
        <taxon>Pseudomonadota</taxon>
        <taxon>Alphaproteobacteria</taxon>
        <taxon>Acetobacterales</taxon>
        <taxon>Acetobacteraceae</taxon>
        <taxon>Acetobacter</taxon>
    </lineage>
</organism>
<dbReference type="AlphaFoldDB" id="A0A511XAW2"/>
<gene>
    <name evidence="2" type="ORF">ANI02nite_19490</name>
</gene>
<dbReference type="EMBL" id="BJYF01000010">
    <property type="protein sequence ID" value="GEN60065.1"/>
    <property type="molecule type" value="Genomic_DNA"/>
</dbReference>
<proteinExistence type="predicted"/>
<keyword evidence="1" id="KW-0472">Membrane</keyword>
<evidence type="ECO:0000313" key="2">
    <source>
        <dbReference type="EMBL" id="GEN60065.1"/>
    </source>
</evidence>
<evidence type="ECO:0000256" key="1">
    <source>
        <dbReference type="SAM" id="Phobius"/>
    </source>
</evidence>
<evidence type="ECO:0000313" key="3">
    <source>
        <dbReference type="Proteomes" id="UP000321635"/>
    </source>
</evidence>
<dbReference type="Proteomes" id="UP000321635">
    <property type="component" value="Unassembled WGS sequence"/>
</dbReference>
<keyword evidence="3" id="KW-1185">Reference proteome</keyword>
<comment type="caution">
    <text evidence="2">The sequence shown here is derived from an EMBL/GenBank/DDBJ whole genome shotgun (WGS) entry which is preliminary data.</text>
</comment>
<accession>A0A511XAW2</accession>
<protein>
    <submittedName>
        <fullName evidence="2">Uncharacterized protein</fullName>
    </submittedName>
</protein>
<keyword evidence="1" id="KW-1133">Transmembrane helix</keyword>
<sequence length="90" mass="10133">MGDQCHIGSKPEKSVEGHDTNLEIVILPLVIWVLCYYPAMARRESVRVVDTVREAVKDYERCASTLAEMHTIAFASLLLRNVANLVMQSE</sequence>